<protein>
    <submittedName>
        <fullName evidence="13">Putative monooxygenase</fullName>
    </submittedName>
</protein>
<keyword evidence="7 11" id="KW-1133">Transmembrane helix</keyword>
<evidence type="ECO:0000256" key="6">
    <source>
        <dbReference type="ARBA" id="ARBA00022827"/>
    </source>
</evidence>
<evidence type="ECO:0000256" key="2">
    <source>
        <dbReference type="ARBA" id="ARBA00004370"/>
    </source>
</evidence>
<evidence type="ECO:0000256" key="9">
    <source>
        <dbReference type="ARBA" id="ARBA00023033"/>
    </source>
</evidence>
<evidence type="ECO:0000256" key="4">
    <source>
        <dbReference type="ARBA" id="ARBA00022630"/>
    </source>
</evidence>
<feature type="transmembrane region" description="Helical" evidence="11">
    <location>
        <begin position="678"/>
        <end position="695"/>
    </location>
</feature>
<accession>S0ASL7</accession>
<dbReference type="Pfam" id="PF01494">
    <property type="entry name" value="FAD_binding_3"/>
    <property type="match status" value="1"/>
</dbReference>
<feature type="domain" description="FAD-binding" evidence="12">
    <location>
        <begin position="9"/>
        <end position="341"/>
    </location>
</feature>
<dbReference type="GO" id="GO:0004497">
    <property type="term" value="F:monooxygenase activity"/>
    <property type="evidence" value="ECO:0007669"/>
    <property type="project" value="UniProtKB-KW"/>
</dbReference>
<dbReference type="GO" id="GO:0071949">
    <property type="term" value="F:FAD binding"/>
    <property type="evidence" value="ECO:0007669"/>
    <property type="project" value="InterPro"/>
</dbReference>
<dbReference type="EMBL" id="AY700570">
    <property type="protein sequence ID" value="AGO65986.1"/>
    <property type="molecule type" value="Genomic_DNA"/>
</dbReference>
<feature type="transmembrane region" description="Helical" evidence="11">
    <location>
        <begin position="479"/>
        <end position="496"/>
    </location>
</feature>
<dbReference type="InterPro" id="IPR050562">
    <property type="entry name" value="FAD_mOase_fung"/>
</dbReference>
<organism evidence="13">
    <name type="scientific">Fusarium heterosporum</name>
    <dbReference type="NCBI Taxonomy" id="42747"/>
    <lineage>
        <taxon>Eukaryota</taxon>
        <taxon>Fungi</taxon>
        <taxon>Dikarya</taxon>
        <taxon>Ascomycota</taxon>
        <taxon>Pezizomycotina</taxon>
        <taxon>Sordariomycetes</taxon>
        <taxon>Hypocreomycetidae</taxon>
        <taxon>Hypocreales</taxon>
        <taxon>Nectriaceae</taxon>
        <taxon>Fusarium</taxon>
        <taxon>Fusarium heterosporum species complex</taxon>
    </lineage>
</organism>
<keyword evidence="10 11" id="KW-0472">Membrane</keyword>
<sequence length="747" mass="83731">MISNNKPFKVLIVGGGVAGLTLANMLERFNIDYLILEGHGDIAPAVGASIGMFPNGLRILDQIDLYEPLEKLMGSFEETQSTRDMKGRPILSIPKFQDHVRLRHGYPLMFFDRQYLLKVLHERLKYKQRVLLNQKVVDVHLVGDGVEVTTADNQRFEGSILVGADGVHSIVRRHMFRLGHQLDPETFPTDSSTKQECHYLCSYGIARNVPGWVQGDQCTVLGNGHSQLVVSGPENKTYWFFFSKLPTARYGSEIPTCTEAMEADFAKNYAHVTITEKVTFGQVFAHRISSTLTPIHEYVLDKWFFDRIICLGDSVHKPNPIGGQGGNGAIESAAELINALMTKKASLGSLEAMNTLDIQNVFSDMQSKRHERAKRIVFASHLQQSLVAYEKPGLSKFVWRLFVPLKGDEASLGLFGLTLAGASRLERLELKARPRAIPYRDELPAPPLTRVLIVRLAFVVLMLYLFHMARQIPITSQDNTTHMGLQLVTPVVIYMLEGYRLGNGGTPLALPSLFLLAIYFQGLHRVAPIYAIFHALMGLDLPTGRYVQPEVIFSLLAALVVLLVTGAYYISDYKTWGAISPAAAQTTTVITFFLSYGLQNWIQRSLSRTAQGELAFGRYKGKDLSLLKFTYASIGSIQAAFHIRLVVLPMLATTTPSGLWWGLRRKLVPLSVPEMSEYLPEMVFFLSNLYSIWNLRRLGFITTNQLFFASLVYAGGQFAVGTRAAWMGVWYWREIVFAELMVCEMIP</sequence>
<reference evidence="13" key="1">
    <citation type="journal article" date="2005" name="Chem. Commun. (Camb.)">
        <title>Equisetin biosynthesis in Fusarium heterosporum.</title>
        <authorList>
            <person name="Sims J.W."/>
            <person name="Fillmore J.P."/>
            <person name="Warner D.D."/>
            <person name="Schmidt E.W."/>
        </authorList>
    </citation>
    <scope>NUCLEOTIDE SEQUENCE</scope>
    <source>
        <strain evidence="13">ATCC 74349</strain>
    </source>
</reference>
<comment type="cofactor">
    <cofactor evidence="1">
        <name>FAD</name>
        <dbReference type="ChEBI" id="CHEBI:57692"/>
    </cofactor>
</comment>
<keyword evidence="5 11" id="KW-0812">Transmembrane</keyword>
<keyword evidence="6" id="KW-0274">FAD</keyword>
<evidence type="ECO:0000256" key="3">
    <source>
        <dbReference type="ARBA" id="ARBA00007992"/>
    </source>
</evidence>
<evidence type="ECO:0000256" key="11">
    <source>
        <dbReference type="SAM" id="Phobius"/>
    </source>
</evidence>
<dbReference type="InterPro" id="IPR036188">
    <property type="entry name" value="FAD/NAD-bd_sf"/>
</dbReference>
<feature type="transmembrane region" description="Helical" evidence="11">
    <location>
        <begin position="576"/>
        <end position="598"/>
    </location>
</feature>
<feature type="transmembrane region" description="Helical" evidence="11">
    <location>
        <begin position="707"/>
        <end position="732"/>
    </location>
</feature>
<reference evidence="13" key="3">
    <citation type="submission" date="2013-01" db="EMBL/GenBank/DDBJ databases">
        <authorList>
            <person name="Kakule T."/>
            <person name="Sardar D."/>
            <person name="Lin Z."/>
            <person name="Schmidt E.W."/>
        </authorList>
    </citation>
    <scope>NUCLEOTIDE SEQUENCE</scope>
    <source>
        <strain evidence="13">ATCC 74349</strain>
    </source>
</reference>
<evidence type="ECO:0000256" key="10">
    <source>
        <dbReference type="ARBA" id="ARBA00023136"/>
    </source>
</evidence>
<keyword evidence="8" id="KW-0560">Oxidoreductase</keyword>
<feature type="transmembrane region" description="Helical" evidence="11">
    <location>
        <begin position="448"/>
        <end position="467"/>
    </location>
</feature>
<proteinExistence type="inferred from homology"/>
<evidence type="ECO:0000256" key="5">
    <source>
        <dbReference type="ARBA" id="ARBA00022692"/>
    </source>
</evidence>
<feature type="transmembrane region" description="Helical" evidence="11">
    <location>
        <begin position="645"/>
        <end position="663"/>
    </location>
</feature>
<dbReference type="PANTHER" id="PTHR47356">
    <property type="entry name" value="FAD-DEPENDENT MONOOXYGENASE ASQG-RELATED"/>
    <property type="match status" value="1"/>
</dbReference>
<evidence type="ECO:0000256" key="8">
    <source>
        <dbReference type="ARBA" id="ARBA00023002"/>
    </source>
</evidence>
<feature type="transmembrane region" description="Helical" evidence="11">
    <location>
        <begin position="551"/>
        <end position="570"/>
    </location>
</feature>
<dbReference type="InterPro" id="IPR002938">
    <property type="entry name" value="FAD-bd"/>
</dbReference>
<dbReference type="AlphaFoldDB" id="S0ASL7"/>
<gene>
    <name evidence="13" type="primary">gFH339</name>
</gene>
<dbReference type="PANTHER" id="PTHR47356:SF2">
    <property type="entry name" value="FAD-BINDING DOMAIN-CONTAINING PROTEIN-RELATED"/>
    <property type="match status" value="1"/>
</dbReference>
<comment type="similarity">
    <text evidence="3">Belongs to the paxM FAD-dependent monooxygenase family.</text>
</comment>
<keyword evidence="9 13" id="KW-0503">Monooxygenase</keyword>
<dbReference type="GO" id="GO:0016020">
    <property type="term" value="C:membrane"/>
    <property type="evidence" value="ECO:0007669"/>
    <property type="project" value="UniProtKB-SubCell"/>
</dbReference>
<feature type="transmembrane region" description="Helical" evidence="11">
    <location>
        <begin position="516"/>
        <end position="539"/>
    </location>
</feature>
<comment type="subcellular location">
    <subcellularLocation>
        <location evidence="2">Membrane</location>
    </subcellularLocation>
</comment>
<name>S0ASL7_FUSHE</name>
<evidence type="ECO:0000256" key="7">
    <source>
        <dbReference type="ARBA" id="ARBA00022989"/>
    </source>
</evidence>
<evidence type="ECO:0000313" key="13">
    <source>
        <dbReference type="EMBL" id="AGO65986.1"/>
    </source>
</evidence>
<evidence type="ECO:0000256" key="1">
    <source>
        <dbReference type="ARBA" id="ARBA00001974"/>
    </source>
</evidence>
<dbReference type="Gene3D" id="3.50.50.60">
    <property type="entry name" value="FAD/NAD(P)-binding domain"/>
    <property type="match status" value="1"/>
</dbReference>
<evidence type="ECO:0000259" key="12">
    <source>
        <dbReference type="Pfam" id="PF01494"/>
    </source>
</evidence>
<dbReference type="PRINTS" id="PR00420">
    <property type="entry name" value="RNGMNOXGNASE"/>
</dbReference>
<dbReference type="SUPFAM" id="SSF51905">
    <property type="entry name" value="FAD/NAD(P)-binding domain"/>
    <property type="match status" value="1"/>
</dbReference>
<reference evidence="13" key="2">
    <citation type="journal article" date="2013" name="ACS Chem. Biol.">
        <title>Two related pyrrolidinedione synthetase loci in Fusarium heterosporum ATCC 74349 produce divergent metabolites.</title>
        <authorList>
            <person name="Kakule T.B."/>
            <person name="Sardar D."/>
            <person name="Lin Z."/>
            <person name="Schmidt E.W."/>
        </authorList>
    </citation>
    <scope>NUCLEOTIDE SEQUENCE</scope>
    <source>
        <strain evidence="13">ATCC 74349</strain>
    </source>
</reference>
<keyword evidence="4" id="KW-0285">Flavoprotein</keyword>